<dbReference type="CDD" id="cd11615">
    <property type="entry name" value="SAF_NeuB_like"/>
    <property type="match status" value="1"/>
</dbReference>
<dbReference type="RefSeq" id="WP_027850648.1">
    <property type="nucleotide sequence ID" value="NZ_BSOR01000008.1"/>
</dbReference>
<evidence type="ECO:0000313" key="3">
    <source>
        <dbReference type="Proteomes" id="UP001156682"/>
    </source>
</evidence>
<accession>A0ABQ5ZUG5</accession>
<evidence type="ECO:0000313" key="2">
    <source>
        <dbReference type="EMBL" id="GLR63047.1"/>
    </source>
</evidence>
<evidence type="ECO:0000259" key="1">
    <source>
        <dbReference type="PROSITE" id="PS50844"/>
    </source>
</evidence>
<dbReference type="InterPro" id="IPR013132">
    <property type="entry name" value="PseI/NeuA/B-like_N"/>
</dbReference>
<proteinExistence type="predicted"/>
<name>A0ABQ5ZUG5_9GAMM</name>
<dbReference type="SUPFAM" id="SSF51569">
    <property type="entry name" value="Aldolase"/>
    <property type="match status" value="1"/>
</dbReference>
<keyword evidence="3" id="KW-1185">Reference proteome</keyword>
<dbReference type="EMBL" id="BSOR01000008">
    <property type="protein sequence ID" value="GLR63047.1"/>
    <property type="molecule type" value="Genomic_DNA"/>
</dbReference>
<dbReference type="InterPro" id="IPR057736">
    <property type="entry name" value="SAF_PseI/NeuA/NeuB"/>
</dbReference>
<dbReference type="InterPro" id="IPR013974">
    <property type="entry name" value="SAF"/>
</dbReference>
<feature type="domain" description="AFP-like" evidence="1">
    <location>
        <begin position="306"/>
        <end position="358"/>
    </location>
</feature>
<reference evidence="3" key="1">
    <citation type="journal article" date="2019" name="Int. J. Syst. Evol. Microbiol.">
        <title>The Global Catalogue of Microorganisms (GCM) 10K type strain sequencing project: providing services to taxonomists for standard genome sequencing and annotation.</title>
        <authorList>
            <consortium name="The Broad Institute Genomics Platform"/>
            <consortium name="The Broad Institute Genome Sequencing Center for Infectious Disease"/>
            <person name="Wu L."/>
            <person name="Ma J."/>
        </authorList>
    </citation>
    <scope>NUCLEOTIDE SEQUENCE [LARGE SCALE GENOMIC DNA]</scope>
    <source>
        <strain evidence="3">NBRC 100033</strain>
    </source>
</reference>
<dbReference type="InterPro" id="IPR036732">
    <property type="entry name" value="AFP_Neu5c_C_sf"/>
</dbReference>
<dbReference type="Pfam" id="PF08666">
    <property type="entry name" value="SAF"/>
    <property type="match status" value="1"/>
</dbReference>
<dbReference type="Gene3D" id="3.90.1210.10">
    <property type="entry name" value="Antifreeze-like/N-acetylneuraminic acid synthase C-terminal domain"/>
    <property type="match status" value="1"/>
</dbReference>
<dbReference type="InterPro" id="IPR006190">
    <property type="entry name" value="SAF_AFP_Neu5Ac"/>
</dbReference>
<dbReference type="InterPro" id="IPR051690">
    <property type="entry name" value="PseI-like"/>
</dbReference>
<dbReference type="InterPro" id="IPR020007">
    <property type="entry name" value="NeuB/NeuA"/>
</dbReference>
<dbReference type="InterPro" id="IPR013785">
    <property type="entry name" value="Aldolase_TIM"/>
</dbReference>
<dbReference type="PROSITE" id="PS50844">
    <property type="entry name" value="AFP_LIKE"/>
    <property type="match status" value="1"/>
</dbReference>
<dbReference type="Pfam" id="PF03102">
    <property type="entry name" value="NeuB"/>
    <property type="match status" value="1"/>
</dbReference>
<sequence>MSIKIIAEAGVNHNGSAELAFKLIDAAHAAGADVVKFQTFKAKNLVTQSAQQAEYQARNTGVSESQFSMLSRLELDYATHHELVAYCQKLGIEFLSTAFDQESLEFLVNNLQLKTLKIPSGELTNAPFVLKHAQTGCDLIVSTGMASLAEVENALAVIAFGLTSKATEQPSEEAFALAYASQAGQAALKEKVTLLHCTTEYPAPIKDVNLKAMQTLASAFGLTVGYSDHTAGINIPIAATALGAQLIEKHFTLDKTLPGPDHKASLEPDELTAMVQAIRDVEQALGSGIKSPQPSEIKNQAIARKSLVTASSIQAGELFTEQNLTTKRPGDGLSPYLYWSLLGKTAQQNYAEGELIHG</sequence>
<dbReference type="NCBIfam" id="TIGR03569">
    <property type="entry name" value="NeuB_NnaB"/>
    <property type="match status" value="1"/>
</dbReference>
<organism evidence="2 3">
    <name type="scientific">Marinospirillum insulare</name>
    <dbReference type="NCBI Taxonomy" id="217169"/>
    <lineage>
        <taxon>Bacteria</taxon>
        <taxon>Pseudomonadati</taxon>
        <taxon>Pseudomonadota</taxon>
        <taxon>Gammaproteobacteria</taxon>
        <taxon>Oceanospirillales</taxon>
        <taxon>Oceanospirillaceae</taxon>
        <taxon>Marinospirillum</taxon>
    </lineage>
</organism>
<dbReference type="PANTHER" id="PTHR42966">
    <property type="entry name" value="N-ACETYLNEURAMINATE SYNTHASE"/>
    <property type="match status" value="1"/>
</dbReference>
<dbReference type="SUPFAM" id="SSF51269">
    <property type="entry name" value="AFP III-like domain"/>
    <property type="match status" value="1"/>
</dbReference>
<protein>
    <submittedName>
        <fullName evidence="2">N-acetylneuraminate synthase</fullName>
    </submittedName>
</protein>
<dbReference type="Gene3D" id="3.20.20.70">
    <property type="entry name" value="Aldolase class I"/>
    <property type="match status" value="1"/>
</dbReference>
<comment type="caution">
    <text evidence="2">The sequence shown here is derived from an EMBL/GenBank/DDBJ whole genome shotgun (WGS) entry which is preliminary data.</text>
</comment>
<dbReference type="PANTHER" id="PTHR42966:SF1">
    <property type="entry name" value="SIALIC ACID SYNTHASE"/>
    <property type="match status" value="1"/>
</dbReference>
<gene>
    <name evidence="2" type="ORF">GCM10007878_04820</name>
</gene>
<dbReference type="Proteomes" id="UP001156682">
    <property type="component" value="Unassembled WGS sequence"/>
</dbReference>